<feature type="compositionally biased region" description="Basic and acidic residues" evidence="1">
    <location>
        <begin position="379"/>
        <end position="390"/>
    </location>
</feature>
<dbReference type="Proteomes" id="UP000297814">
    <property type="component" value="Unassembled WGS sequence"/>
</dbReference>
<keyword evidence="2" id="KW-0472">Membrane</keyword>
<feature type="compositionally biased region" description="Basic and acidic residues" evidence="1">
    <location>
        <begin position="285"/>
        <end position="299"/>
    </location>
</feature>
<feature type="region of interest" description="Disordered" evidence="1">
    <location>
        <begin position="86"/>
        <end position="228"/>
    </location>
</feature>
<sequence length="438" mass="49797">MAAVHARPKLMARDQLLNGRSSLTDTASSSSVERNEVEQPISSINLPVGAEIGIGLIIGIVTCTLVLTMLLLFSCIRRNRIHHRTAKDPPVPFVNGEDNPRARRRTSTQDFEIHQKTPDEELSRAMSQHRWISPDDVAPRYEPREQQERQSFDEIQLENREESVDRQTRQHANLTSHVYSNARKETPSYSSHHDSYGSWTNYPSSISQVPSYESSYSSQQQQARLVHSSNSNTIPIQSHHHQQEGYMPRQESIKIQQPVPSYSPWRNHRLLNRTYSTESVQQTPSRDESRWQMETKQEVAHVANKKVKVKRGSAVDKQSASNSEPSKTRKHLKAAPKKKTKDGSPRQNPPLTKTSNLQKPSAEHNSVVLAEPKSNQKATHQDQDRKKDQIPHPLQSHPYSPTENIEISKSHTKEKPLPSPPTGHPMIPELEGSDQKFL</sequence>
<evidence type="ECO:0000313" key="4">
    <source>
        <dbReference type="Proteomes" id="UP000297814"/>
    </source>
</evidence>
<dbReference type="EMBL" id="PQXK01000011">
    <property type="protein sequence ID" value="TGO42209.1"/>
    <property type="molecule type" value="Genomic_DNA"/>
</dbReference>
<feature type="compositionally biased region" description="Basic and acidic residues" evidence="1">
    <location>
        <begin position="182"/>
        <end position="195"/>
    </location>
</feature>
<feature type="compositionally biased region" description="Basic residues" evidence="1">
    <location>
        <begin position="328"/>
        <end position="340"/>
    </location>
</feature>
<keyword evidence="2" id="KW-0812">Transmembrane</keyword>
<evidence type="ECO:0000313" key="3">
    <source>
        <dbReference type="EMBL" id="TGO42209.1"/>
    </source>
</evidence>
<feature type="compositionally biased region" description="Polar residues" evidence="1">
    <location>
        <begin position="316"/>
        <end position="325"/>
    </location>
</feature>
<gene>
    <name evidence="3" type="ORF">BHYA_0011g00430</name>
</gene>
<feature type="compositionally biased region" description="Polar residues" evidence="1">
    <location>
        <begin position="345"/>
        <end position="359"/>
    </location>
</feature>
<feature type="compositionally biased region" description="Low complexity" evidence="1">
    <location>
        <begin position="204"/>
        <end position="222"/>
    </location>
</feature>
<feature type="transmembrane region" description="Helical" evidence="2">
    <location>
        <begin position="52"/>
        <end position="76"/>
    </location>
</feature>
<feature type="compositionally biased region" description="Low complexity" evidence="1">
    <location>
        <begin position="21"/>
        <end position="31"/>
    </location>
</feature>
<proteinExistence type="predicted"/>
<feature type="compositionally biased region" description="Basic and acidic residues" evidence="1">
    <location>
        <begin position="111"/>
        <end position="123"/>
    </location>
</feature>
<name>A0A4Z1H1T9_9HELO</name>
<feature type="region of interest" description="Disordered" evidence="1">
    <location>
        <begin position="15"/>
        <end position="35"/>
    </location>
</feature>
<feature type="compositionally biased region" description="Polar residues" evidence="1">
    <location>
        <begin position="274"/>
        <end position="284"/>
    </location>
</feature>
<feature type="compositionally biased region" description="Basic and acidic residues" evidence="1">
    <location>
        <begin position="406"/>
        <end position="416"/>
    </location>
</feature>
<feature type="region of interest" description="Disordered" evidence="1">
    <location>
        <begin position="233"/>
        <end position="252"/>
    </location>
</feature>
<dbReference type="AlphaFoldDB" id="A0A4Z1H1T9"/>
<protein>
    <submittedName>
        <fullName evidence="3">Uncharacterized protein</fullName>
    </submittedName>
</protein>
<accession>A0A4Z1H1T9</accession>
<evidence type="ECO:0000256" key="1">
    <source>
        <dbReference type="SAM" id="MobiDB-lite"/>
    </source>
</evidence>
<comment type="caution">
    <text evidence="3">The sequence shown here is derived from an EMBL/GenBank/DDBJ whole genome shotgun (WGS) entry which is preliminary data.</text>
</comment>
<organism evidence="3 4">
    <name type="scientific">Botrytis hyacinthi</name>
    <dbReference type="NCBI Taxonomy" id="278943"/>
    <lineage>
        <taxon>Eukaryota</taxon>
        <taxon>Fungi</taxon>
        <taxon>Dikarya</taxon>
        <taxon>Ascomycota</taxon>
        <taxon>Pezizomycotina</taxon>
        <taxon>Leotiomycetes</taxon>
        <taxon>Helotiales</taxon>
        <taxon>Sclerotiniaceae</taxon>
        <taxon>Botrytis</taxon>
    </lineage>
</organism>
<reference evidence="3 4" key="1">
    <citation type="submission" date="2017-12" db="EMBL/GenBank/DDBJ databases">
        <title>Comparative genomics of Botrytis spp.</title>
        <authorList>
            <person name="Valero-Jimenez C.A."/>
            <person name="Tapia P."/>
            <person name="Veloso J."/>
            <person name="Silva-Moreno E."/>
            <person name="Staats M."/>
            <person name="Valdes J.H."/>
            <person name="Van Kan J.A.L."/>
        </authorList>
    </citation>
    <scope>NUCLEOTIDE SEQUENCE [LARGE SCALE GENOMIC DNA]</scope>
    <source>
        <strain evidence="3 4">Bh0001</strain>
    </source>
</reference>
<feature type="compositionally biased region" description="Basic and acidic residues" evidence="1">
    <location>
        <begin position="137"/>
        <end position="168"/>
    </location>
</feature>
<evidence type="ECO:0000256" key="2">
    <source>
        <dbReference type="SAM" id="Phobius"/>
    </source>
</evidence>
<feature type="region of interest" description="Disordered" evidence="1">
    <location>
        <begin position="274"/>
        <end position="438"/>
    </location>
</feature>
<feature type="compositionally biased region" description="Polar residues" evidence="1">
    <location>
        <begin position="170"/>
        <end position="179"/>
    </location>
</feature>
<keyword evidence="4" id="KW-1185">Reference proteome</keyword>
<keyword evidence="2" id="KW-1133">Transmembrane helix</keyword>